<dbReference type="EMBL" id="CP037421">
    <property type="protein sequence ID" value="QDT30032.1"/>
    <property type="molecule type" value="Genomic_DNA"/>
</dbReference>
<accession>A0A517QEG2</accession>
<reference evidence="1 2" key="1">
    <citation type="submission" date="2019-03" db="EMBL/GenBank/DDBJ databases">
        <title>Deep-cultivation of Planctomycetes and their phenomic and genomic characterization uncovers novel biology.</title>
        <authorList>
            <person name="Wiegand S."/>
            <person name="Jogler M."/>
            <person name="Boedeker C."/>
            <person name="Pinto D."/>
            <person name="Vollmers J."/>
            <person name="Rivas-Marin E."/>
            <person name="Kohn T."/>
            <person name="Peeters S.H."/>
            <person name="Heuer A."/>
            <person name="Rast P."/>
            <person name="Oberbeckmann S."/>
            <person name="Bunk B."/>
            <person name="Jeske O."/>
            <person name="Meyerdierks A."/>
            <person name="Storesund J.E."/>
            <person name="Kallscheuer N."/>
            <person name="Luecker S."/>
            <person name="Lage O.M."/>
            <person name="Pohl T."/>
            <person name="Merkel B.J."/>
            <person name="Hornburger P."/>
            <person name="Mueller R.-W."/>
            <person name="Bruemmer F."/>
            <person name="Labrenz M."/>
            <person name="Spormann A.M."/>
            <person name="Op den Camp H."/>
            <person name="Overmann J."/>
            <person name="Amann R."/>
            <person name="Jetten M.S.M."/>
            <person name="Mascher T."/>
            <person name="Medema M.H."/>
            <person name="Devos D.P."/>
            <person name="Kaster A.-K."/>
            <person name="Ovreas L."/>
            <person name="Rohde M."/>
            <person name="Galperin M.Y."/>
            <person name="Jogler C."/>
        </authorList>
    </citation>
    <scope>NUCLEOTIDE SEQUENCE [LARGE SCALE GENOMIC DNA]</scope>
    <source>
        <strain evidence="1 2">Enr10</strain>
    </source>
</reference>
<protein>
    <submittedName>
        <fullName evidence="1">Uncharacterized protein</fullName>
    </submittedName>
</protein>
<proteinExistence type="predicted"/>
<organism evidence="1 2">
    <name type="scientific">Gimesia panareensis</name>
    <dbReference type="NCBI Taxonomy" id="2527978"/>
    <lineage>
        <taxon>Bacteria</taxon>
        <taxon>Pseudomonadati</taxon>
        <taxon>Planctomycetota</taxon>
        <taxon>Planctomycetia</taxon>
        <taxon>Planctomycetales</taxon>
        <taxon>Planctomycetaceae</taxon>
        <taxon>Gimesia</taxon>
    </lineage>
</organism>
<dbReference type="RefSeq" id="WP_145451925.1">
    <property type="nucleotide sequence ID" value="NZ_CP037421.1"/>
</dbReference>
<keyword evidence="2" id="KW-1185">Reference proteome</keyword>
<name>A0A517QEG2_9PLAN</name>
<sequence length="163" mass="18970">MNEEACELCGSPTNVKVRNFKVATPPCLCARCHAVAKRRFNKFRGRKRDRIVDIPTRQDWIDALADAWDETSGCFRCRISRVPLELTNHKSPFYATAEHVAPGKRSEGFWVVAALINDMKSDLDFDEFKKVLPLLAQIALNTDKKTERRQLEQVMRKLRHWRR</sequence>
<dbReference type="AlphaFoldDB" id="A0A517QEG2"/>
<gene>
    <name evidence="1" type="ORF">Enr10x_53910</name>
</gene>
<dbReference type="Proteomes" id="UP000315647">
    <property type="component" value="Chromosome"/>
</dbReference>
<evidence type="ECO:0000313" key="2">
    <source>
        <dbReference type="Proteomes" id="UP000315647"/>
    </source>
</evidence>
<evidence type="ECO:0000313" key="1">
    <source>
        <dbReference type="EMBL" id="QDT30032.1"/>
    </source>
</evidence>